<feature type="region of interest" description="Disordered" evidence="1">
    <location>
        <begin position="1"/>
        <end position="53"/>
    </location>
</feature>
<name>A0A6G1GZG1_9PEZI</name>
<keyword evidence="3" id="KW-1185">Reference proteome</keyword>
<sequence length="400" mass="43811">MESTSEPKNTANSRTGSPTAAAMEGNSIPTNAANPTTNNPIESTEPNAIPDPISPMDFLGLPLPLPSPLTYTDALFLCRSQPPSHSKLHVLTCHHVIYTLSPEPCAANCLPGPSPHNRNDDAGVFVCKACLADQISRKGALESFQRFVEGVRTHQFTWDEEVMNHFTIAEMVGQEWRIQEFLSAERFETFIRRTVIHAEHGVLKQFGDMYRQLYSGRVCDNLLVYNADYPSPGGAGMQKSEFQMMLEGGGEGDLDPFGQLDMMGLGDLGAGDGFGDDMGAVSQEMDISNNQSSNVRVALPGSVSPFTEFINWDEGTEIDSNMGFDANPLVAVPGHMGFANGFTSQNAQSTLDSQDNHGQVHFSSGMLYAESDQEPHGMLLQEPLSEVNRQWIEWCLEEQL</sequence>
<feature type="compositionally biased region" description="Low complexity" evidence="1">
    <location>
        <begin position="29"/>
        <end position="40"/>
    </location>
</feature>
<protein>
    <submittedName>
        <fullName evidence="2">Uncharacterized protein</fullName>
    </submittedName>
</protein>
<organism evidence="2 3">
    <name type="scientific">Aulographum hederae CBS 113979</name>
    <dbReference type="NCBI Taxonomy" id="1176131"/>
    <lineage>
        <taxon>Eukaryota</taxon>
        <taxon>Fungi</taxon>
        <taxon>Dikarya</taxon>
        <taxon>Ascomycota</taxon>
        <taxon>Pezizomycotina</taxon>
        <taxon>Dothideomycetes</taxon>
        <taxon>Pleosporomycetidae</taxon>
        <taxon>Aulographales</taxon>
        <taxon>Aulographaceae</taxon>
    </lineage>
</organism>
<proteinExistence type="predicted"/>
<accession>A0A6G1GZG1</accession>
<dbReference type="Proteomes" id="UP000800041">
    <property type="component" value="Unassembled WGS sequence"/>
</dbReference>
<dbReference type="AlphaFoldDB" id="A0A6G1GZG1"/>
<dbReference type="EMBL" id="ML977157">
    <property type="protein sequence ID" value="KAF1986356.1"/>
    <property type="molecule type" value="Genomic_DNA"/>
</dbReference>
<evidence type="ECO:0000313" key="2">
    <source>
        <dbReference type="EMBL" id="KAF1986356.1"/>
    </source>
</evidence>
<evidence type="ECO:0000256" key="1">
    <source>
        <dbReference type="SAM" id="MobiDB-lite"/>
    </source>
</evidence>
<gene>
    <name evidence="2" type="ORF">K402DRAFT_421209</name>
</gene>
<evidence type="ECO:0000313" key="3">
    <source>
        <dbReference type="Proteomes" id="UP000800041"/>
    </source>
</evidence>
<feature type="compositionally biased region" description="Polar residues" evidence="1">
    <location>
        <begin position="1"/>
        <end position="18"/>
    </location>
</feature>
<reference evidence="2" key="1">
    <citation type="journal article" date="2020" name="Stud. Mycol.">
        <title>101 Dothideomycetes genomes: a test case for predicting lifestyles and emergence of pathogens.</title>
        <authorList>
            <person name="Haridas S."/>
            <person name="Albert R."/>
            <person name="Binder M."/>
            <person name="Bloem J."/>
            <person name="Labutti K."/>
            <person name="Salamov A."/>
            <person name="Andreopoulos B."/>
            <person name="Baker S."/>
            <person name="Barry K."/>
            <person name="Bills G."/>
            <person name="Bluhm B."/>
            <person name="Cannon C."/>
            <person name="Castanera R."/>
            <person name="Culley D."/>
            <person name="Daum C."/>
            <person name="Ezra D."/>
            <person name="Gonzalez J."/>
            <person name="Henrissat B."/>
            <person name="Kuo A."/>
            <person name="Liang C."/>
            <person name="Lipzen A."/>
            <person name="Lutzoni F."/>
            <person name="Magnuson J."/>
            <person name="Mondo S."/>
            <person name="Nolan M."/>
            <person name="Ohm R."/>
            <person name="Pangilinan J."/>
            <person name="Park H.-J."/>
            <person name="Ramirez L."/>
            <person name="Alfaro M."/>
            <person name="Sun H."/>
            <person name="Tritt A."/>
            <person name="Yoshinaga Y."/>
            <person name="Zwiers L.-H."/>
            <person name="Turgeon B."/>
            <person name="Goodwin S."/>
            <person name="Spatafora J."/>
            <person name="Crous P."/>
            <person name="Grigoriev I."/>
        </authorList>
    </citation>
    <scope>NUCLEOTIDE SEQUENCE</scope>
    <source>
        <strain evidence="2">CBS 113979</strain>
    </source>
</reference>